<evidence type="ECO:0000259" key="2">
    <source>
        <dbReference type="Pfam" id="PF07158"/>
    </source>
</evidence>
<sequence>MTTVQILALIWLALVFAVSLWQRINLGLIMIPAAFALAEFAGVPVKSLYAGFPTKLVLLVLGVAFLWNHVQESGLADIFVSGMVRTARGRAFLLPWVMGFLTAVICAVGALPAAALAITTPVAMEIARRESIRASLMGTVVIQGACVGGFSPFNPWGNLVAMQAVQNGIAFDGGQFFLFQAALAVAVGLTGFFCFGGLKLLRRGGRTGAVPVPSRAEESGTARSGLTPYQWCCLAAVLCFIMLVLRRFDVGLTAFAIGMVLQIIFRTNGKQAIAKLPWGIALMIGGVLLYVGLLEKMGVLHAIGATLAGMENPSLVRYGISLLGTIIANFESSSVAVLGLVIPVAIKSMGSVVQPLLANMQLALLSGSIAVMAASPFHIGGALILAEADDVDGTFRELLLWVICLTLVLPFLAFLL</sequence>
<feature type="domain" description="Dicarboxylate carrier MatC N-terminal" evidence="2">
    <location>
        <begin position="4"/>
        <end position="149"/>
    </location>
</feature>
<feature type="transmembrane region" description="Helical" evidence="1">
    <location>
        <begin position="177"/>
        <end position="198"/>
    </location>
</feature>
<feature type="transmembrane region" description="Helical" evidence="1">
    <location>
        <begin position="52"/>
        <end position="70"/>
    </location>
</feature>
<dbReference type="InterPro" id="IPR009827">
    <property type="entry name" value="MatC_N"/>
</dbReference>
<evidence type="ECO:0000256" key="1">
    <source>
        <dbReference type="SAM" id="Phobius"/>
    </source>
</evidence>
<feature type="transmembrane region" description="Helical" evidence="1">
    <location>
        <begin position="91"/>
        <end position="118"/>
    </location>
</feature>
<feature type="transmembrane region" description="Helical" evidence="1">
    <location>
        <begin position="251"/>
        <end position="269"/>
    </location>
</feature>
<protein>
    <submittedName>
        <fullName evidence="3">C4-dicarboxylate ABC transporter</fullName>
    </submittedName>
</protein>
<dbReference type="EMBL" id="VUMH01000004">
    <property type="protein sequence ID" value="MSS27509.1"/>
    <property type="molecule type" value="Genomic_DNA"/>
</dbReference>
<keyword evidence="1" id="KW-0812">Transmembrane</keyword>
<dbReference type="Pfam" id="PF07158">
    <property type="entry name" value="MatC_N"/>
    <property type="match status" value="1"/>
</dbReference>
<feature type="transmembrane region" description="Helical" evidence="1">
    <location>
        <begin position="276"/>
        <end position="295"/>
    </location>
</feature>
<keyword evidence="1" id="KW-1133">Transmembrane helix</keyword>
<dbReference type="RefSeq" id="WP_154509932.1">
    <property type="nucleotide sequence ID" value="NZ_VUMH01000004.1"/>
</dbReference>
<feature type="transmembrane region" description="Helical" evidence="1">
    <location>
        <begin position="315"/>
        <end position="341"/>
    </location>
</feature>
<feature type="transmembrane region" description="Helical" evidence="1">
    <location>
        <begin position="228"/>
        <end position="245"/>
    </location>
</feature>
<gene>
    <name evidence="3" type="ORF">FYJ44_05470</name>
</gene>
<evidence type="ECO:0000313" key="3">
    <source>
        <dbReference type="EMBL" id="MSS27509.1"/>
    </source>
</evidence>
<proteinExistence type="predicted"/>
<feature type="transmembrane region" description="Helical" evidence="1">
    <location>
        <begin position="362"/>
        <end position="386"/>
    </location>
</feature>
<reference evidence="3 4" key="1">
    <citation type="submission" date="2019-09" db="EMBL/GenBank/DDBJ databases">
        <title>In-depth cultivation of the pig gut microbiome towards novel bacterial diversity and tailored functional studies.</title>
        <authorList>
            <person name="Wylensek D."/>
            <person name="Hitch T.C.A."/>
            <person name="Clavel T."/>
        </authorList>
    </citation>
    <scope>NUCLEOTIDE SEQUENCE [LARGE SCALE GENOMIC DNA]</scope>
    <source>
        <strain evidence="3 4">PG-178-WT-4</strain>
    </source>
</reference>
<accession>A0A6L5XK80</accession>
<dbReference type="AlphaFoldDB" id="A0A6L5XK80"/>
<feature type="transmembrane region" description="Helical" evidence="1">
    <location>
        <begin position="398"/>
        <end position="415"/>
    </location>
</feature>
<evidence type="ECO:0000313" key="4">
    <source>
        <dbReference type="Proteomes" id="UP000477488"/>
    </source>
</evidence>
<comment type="caution">
    <text evidence="3">The sequence shown here is derived from an EMBL/GenBank/DDBJ whole genome shotgun (WGS) entry which is preliminary data.</text>
</comment>
<organism evidence="3 4">
    <name type="scientific">Desulfovibrio porci</name>
    <dbReference type="NCBI Taxonomy" id="2605782"/>
    <lineage>
        <taxon>Bacteria</taxon>
        <taxon>Pseudomonadati</taxon>
        <taxon>Thermodesulfobacteriota</taxon>
        <taxon>Desulfovibrionia</taxon>
        <taxon>Desulfovibrionales</taxon>
        <taxon>Desulfovibrionaceae</taxon>
        <taxon>Desulfovibrio</taxon>
    </lineage>
</organism>
<dbReference type="Proteomes" id="UP000477488">
    <property type="component" value="Unassembled WGS sequence"/>
</dbReference>
<name>A0A6L5XK80_9BACT</name>
<keyword evidence="4" id="KW-1185">Reference proteome</keyword>
<keyword evidence="1" id="KW-0472">Membrane</keyword>